<comment type="subcellular location">
    <subcellularLocation>
        <location evidence="1">Membrane</location>
        <topology evidence="1">Multi-pass membrane protein</topology>
    </subcellularLocation>
</comment>
<organism evidence="12 13">
    <name type="scientific">Periconia digitata</name>
    <dbReference type="NCBI Taxonomy" id="1303443"/>
    <lineage>
        <taxon>Eukaryota</taxon>
        <taxon>Fungi</taxon>
        <taxon>Dikarya</taxon>
        <taxon>Ascomycota</taxon>
        <taxon>Pezizomycotina</taxon>
        <taxon>Dothideomycetes</taxon>
        <taxon>Pleosporomycetidae</taxon>
        <taxon>Pleosporales</taxon>
        <taxon>Massarineae</taxon>
        <taxon>Periconiaceae</taxon>
        <taxon>Periconia</taxon>
    </lineage>
</organism>
<dbReference type="InterPro" id="IPR005829">
    <property type="entry name" value="Sugar_transporter_CS"/>
</dbReference>
<keyword evidence="4 10" id="KW-0812">Transmembrane</keyword>
<gene>
    <name evidence="12" type="ORF">PDIGIT_LOCUS13974</name>
</gene>
<comment type="caution">
    <text evidence="12">The sequence shown here is derived from an EMBL/GenBank/DDBJ whole genome shotgun (WGS) entry which is preliminary data.</text>
</comment>
<reference evidence="12" key="1">
    <citation type="submission" date="2023-01" db="EMBL/GenBank/DDBJ databases">
        <authorList>
            <person name="Van Ghelder C."/>
            <person name="Rancurel C."/>
        </authorList>
    </citation>
    <scope>NUCLEOTIDE SEQUENCE</scope>
    <source>
        <strain evidence="12">CNCM I-4278</strain>
    </source>
</reference>
<keyword evidence="7 10" id="KW-0472">Membrane</keyword>
<feature type="transmembrane region" description="Helical" evidence="10">
    <location>
        <begin position="388"/>
        <end position="414"/>
    </location>
</feature>
<dbReference type="EMBL" id="CAOQHR010000011">
    <property type="protein sequence ID" value="CAI6340789.1"/>
    <property type="molecule type" value="Genomic_DNA"/>
</dbReference>
<evidence type="ECO:0000259" key="11">
    <source>
        <dbReference type="PROSITE" id="PS50850"/>
    </source>
</evidence>
<feature type="transmembrane region" description="Helical" evidence="10">
    <location>
        <begin position="162"/>
        <end position="184"/>
    </location>
</feature>
<evidence type="ECO:0000313" key="13">
    <source>
        <dbReference type="Proteomes" id="UP001152607"/>
    </source>
</evidence>
<feature type="transmembrane region" description="Helical" evidence="10">
    <location>
        <begin position="356"/>
        <end position="376"/>
    </location>
</feature>
<feature type="transmembrane region" description="Helical" evidence="10">
    <location>
        <begin position="71"/>
        <end position="91"/>
    </location>
</feature>
<evidence type="ECO:0000256" key="3">
    <source>
        <dbReference type="ARBA" id="ARBA00022448"/>
    </source>
</evidence>
<comment type="similarity">
    <text evidence="2 9">Belongs to the major facilitator superfamily. Sugar transporter (TC 2.A.1.1) family.</text>
</comment>
<dbReference type="OrthoDB" id="508119at2759"/>
<dbReference type="PANTHER" id="PTHR48022:SF34">
    <property type="entry name" value="MAJOR FACILITATOR SUPERFAMILY (MFS) PROFILE DOMAIN-CONTAINING PROTEIN-RELATED"/>
    <property type="match status" value="1"/>
</dbReference>
<dbReference type="Proteomes" id="UP001152607">
    <property type="component" value="Unassembled WGS sequence"/>
</dbReference>
<dbReference type="PRINTS" id="PR00171">
    <property type="entry name" value="SUGRTRNSPORT"/>
</dbReference>
<keyword evidence="5" id="KW-0672">Quinate metabolism</keyword>
<dbReference type="Gene3D" id="1.20.1250.20">
    <property type="entry name" value="MFS general substrate transporter like domains"/>
    <property type="match status" value="1"/>
</dbReference>
<feature type="transmembrane region" description="Helical" evidence="10">
    <location>
        <begin position="103"/>
        <end position="126"/>
    </location>
</feature>
<keyword evidence="3 9" id="KW-0813">Transport</keyword>
<feature type="transmembrane region" description="Helical" evidence="10">
    <location>
        <begin position="20"/>
        <end position="51"/>
    </location>
</feature>
<dbReference type="InterPro" id="IPR050360">
    <property type="entry name" value="MFS_Sugar_Transporters"/>
</dbReference>
<dbReference type="InterPro" id="IPR003663">
    <property type="entry name" value="Sugar/inositol_transpt"/>
</dbReference>
<feature type="transmembrane region" description="Helical" evidence="10">
    <location>
        <begin position="325"/>
        <end position="347"/>
    </location>
</feature>
<keyword evidence="6 10" id="KW-1133">Transmembrane helix</keyword>
<evidence type="ECO:0000256" key="10">
    <source>
        <dbReference type="SAM" id="Phobius"/>
    </source>
</evidence>
<feature type="transmembrane region" description="Helical" evidence="10">
    <location>
        <begin position="196"/>
        <end position="215"/>
    </location>
</feature>
<dbReference type="NCBIfam" id="TIGR00879">
    <property type="entry name" value="SP"/>
    <property type="match status" value="1"/>
</dbReference>
<keyword evidence="13" id="KW-1185">Reference proteome</keyword>
<feature type="transmembrane region" description="Helical" evidence="10">
    <location>
        <begin position="455"/>
        <end position="476"/>
    </location>
</feature>
<dbReference type="PANTHER" id="PTHR48022">
    <property type="entry name" value="PLASTIDIC GLUCOSE TRANSPORTER 4"/>
    <property type="match status" value="1"/>
</dbReference>
<dbReference type="InterPro" id="IPR036259">
    <property type="entry name" value="MFS_trans_sf"/>
</dbReference>
<evidence type="ECO:0000256" key="6">
    <source>
        <dbReference type="ARBA" id="ARBA00022989"/>
    </source>
</evidence>
<dbReference type="FunFam" id="1.20.1250.20:FF:000026">
    <property type="entry name" value="MFS quinate transporter QutD"/>
    <property type="match status" value="1"/>
</dbReference>
<dbReference type="InterPro" id="IPR020846">
    <property type="entry name" value="MFS_dom"/>
</dbReference>
<evidence type="ECO:0000256" key="5">
    <source>
        <dbReference type="ARBA" id="ARBA00022911"/>
    </source>
</evidence>
<dbReference type="GO" id="GO:0016020">
    <property type="term" value="C:membrane"/>
    <property type="evidence" value="ECO:0007669"/>
    <property type="project" value="UniProtKB-SubCell"/>
</dbReference>
<evidence type="ECO:0000256" key="2">
    <source>
        <dbReference type="ARBA" id="ARBA00010992"/>
    </source>
</evidence>
<evidence type="ECO:0000313" key="12">
    <source>
        <dbReference type="EMBL" id="CAI6340789.1"/>
    </source>
</evidence>
<evidence type="ECO:0000256" key="4">
    <source>
        <dbReference type="ARBA" id="ARBA00022692"/>
    </source>
</evidence>
<dbReference type="PROSITE" id="PS50850">
    <property type="entry name" value="MFS"/>
    <property type="match status" value="1"/>
</dbReference>
<feature type="transmembrane region" description="Helical" evidence="10">
    <location>
        <begin position="426"/>
        <end position="443"/>
    </location>
</feature>
<dbReference type="Pfam" id="PF00083">
    <property type="entry name" value="Sugar_tr"/>
    <property type="match status" value="1"/>
</dbReference>
<feature type="transmembrane region" description="Helical" evidence="10">
    <location>
        <begin position="132"/>
        <end position="150"/>
    </location>
</feature>
<evidence type="ECO:0000256" key="1">
    <source>
        <dbReference type="ARBA" id="ARBA00004141"/>
    </source>
</evidence>
<dbReference type="AlphaFoldDB" id="A0A9W4XQQ3"/>
<proteinExistence type="inferred from homology"/>
<dbReference type="SUPFAM" id="SSF103473">
    <property type="entry name" value="MFS general substrate transporter"/>
    <property type="match status" value="1"/>
</dbReference>
<accession>A0A9W4XQQ3</accession>
<dbReference type="InterPro" id="IPR005828">
    <property type="entry name" value="MFS_sugar_transport-like"/>
</dbReference>
<feature type="domain" description="Major facilitator superfamily (MFS) profile" evidence="11">
    <location>
        <begin position="27"/>
        <end position="480"/>
    </location>
</feature>
<feature type="transmembrane region" description="Helical" evidence="10">
    <location>
        <begin position="287"/>
        <end position="305"/>
    </location>
</feature>
<protein>
    <recommendedName>
        <fullName evidence="8">Quinate transporter</fullName>
    </recommendedName>
</protein>
<evidence type="ECO:0000256" key="7">
    <source>
        <dbReference type="ARBA" id="ARBA00023136"/>
    </source>
</evidence>
<sequence length="523" mass="56836">MPARHAPAIAMSTPAPKEIYNVYVYLTAMVASMGAFIFGYDLAFIGTTITLAPFDKDFGLTHASQSEKDAFSANIVSLLQAGCFFGSLAVAPLGDKFGRKPSLLIAGVLFVIGSLMQTVSFGHVWAMFLGRAIGGLGVGLASGVVPLYIAELSPPSIRGRLVGIYEISVQTGTCVGFWICYGVQRNMAANSTQWITPFAVQLIPGTLLIIGMLFVPESPRWLAQHKSRSAGSAVLSKLRGLEEDHPYVQEELTHIMDTINDVFEHTPNGGLIAQWKELAVPSNRRRILVGVFIFIFMQGAGSNAINYFSPRIFKSIGLTGQSTGLYATGIYGVVRLVCVIIAMYYVVDRFGRRKMLMGGAVIMLISMWFIGAYIKIANPGGSGKLTAGGYAAVTFIYIFAVGFCFSYAGVPWIYCAEIFPIRIRGLGMALCTATHWLFNFVLARSVPYMVSNIGYGTYFVFATCLTLSIPFVYFFVPETKGLSLEEIDVLFGGAGPSFVDVEALEKAEMEEKAEALQLEQVKV</sequence>
<evidence type="ECO:0000256" key="8">
    <source>
        <dbReference type="ARBA" id="ARBA00043213"/>
    </source>
</evidence>
<name>A0A9W4XQQ3_9PLEO</name>
<dbReference type="GO" id="GO:0005351">
    <property type="term" value="F:carbohydrate:proton symporter activity"/>
    <property type="evidence" value="ECO:0007669"/>
    <property type="project" value="TreeGrafter"/>
</dbReference>
<dbReference type="PROSITE" id="PS00217">
    <property type="entry name" value="SUGAR_TRANSPORT_2"/>
    <property type="match status" value="1"/>
</dbReference>
<evidence type="ECO:0000256" key="9">
    <source>
        <dbReference type="RuleBase" id="RU003346"/>
    </source>
</evidence>